<dbReference type="Proteomes" id="UP001278738">
    <property type="component" value="Unassembled WGS sequence"/>
</dbReference>
<accession>A0AAJ2SEP8</accession>
<comment type="caution">
    <text evidence="3">The sequence shown here is derived from an EMBL/GenBank/DDBJ whole genome shotgun (WGS) entry which is preliminary data.</text>
</comment>
<name>A0AAJ2SEP8_9FLAO</name>
<reference evidence="3 5" key="1">
    <citation type="submission" date="2023-11" db="EMBL/GenBank/DDBJ databases">
        <title>Unpublished Manusciprt.</title>
        <authorList>
            <person name="Saticioglu I.B."/>
            <person name="Ay H."/>
            <person name="Ajmi N."/>
            <person name="Altun S."/>
            <person name="Duman M."/>
        </authorList>
    </citation>
    <scope>NUCLEOTIDE SEQUENCE</scope>
    <source>
        <strain evidence="2 5">Fl-33</strain>
        <strain evidence="3">Fl-77</strain>
    </source>
</reference>
<evidence type="ECO:0000313" key="2">
    <source>
        <dbReference type="EMBL" id="MDX6183034.1"/>
    </source>
</evidence>
<evidence type="ECO:0000313" key="4">
    <source>
        <dbReference type="Proteomes" id="UP001270053"/>
    </source>
</evidence>
<gene>
    <name evidence="2" type="ORF">SGQ18_12740</name>
    <name evidence="3" type="ORF">SGQ44_11995</name>
</gene>
<dbReference type="EMBL" id="JAWXVH010000005">
    <property type="protein sequence ID" value="MDX6186487.1"/>
    <property type="molecule type" value="Genomic_DNA"/>
</dbReference>
<organism evidence="3 4">
    <name type="scientific">Flavobacterium flavipigmentatum</name>
    <dbReference type="NCBI Taxonomy" id="2893884"/>
    <lineage>
        <taxon>Bacteria</taxon>
        <taxon>Pseudomonadati</taxon>
        <taxon>Bacteroidota</taxon>
        <taxon>Flavobacteriia</taxon>
        <taxon>Flavobacteriales</taxon>
        <taxon>Flavobacteriaceae</taxon>
        <taxon>Flavobacterium</taxon>
    </lineage>
</organism>
<dbReference type="InterPro" id="IPR007842">
    <property type="entry name" value="HEPN_dom"/>
</dbReference>
<dbReference type="Pfam" id="PF05168">
    <property type="entry name" value="HEPN"/>
    <property type="match status" value="1"/>
</dbReference>
<dbReference type="EMBL" id="JAWXVG010000005">
    <property type="protein sequence ID" value="MDX6183034.1"/>
    <property type="molecule type" value="Genomic_DNA"/>
</dbReference>
<evidence type="ECO:0000313" key="5">
    <source>
        <dbReference type="Proteomes" id="UP001278738"/>
    </source>
</evidence>
<evidence type="ECO:0000313" key="3">
    <source>
        <dbReference type="EMBL" id="MDX6186487.1"/>
    </source>
</evidence>
<dbReference type="RefSeq" id="WP_229973905.1">
    <property type="nucleotide sequence ID" value="NZ_CP087133.1"/>
</dbReference>
<sequence length="248" mass="29140">MKENQEFADNVFKNFNDLFFNPEIERRRQLNLIQEPFYLIAGQVVFFCDGKQPIIRLNEEVKATVKIKKNVDITNENFWASRNEVEKVLFSDPENLDCGHATMIHFKDGYKLTFDFIYNKHTCNKYLSTAEEFLKSAQFALENNFISAFIDNSFSSMELLAKSKLLLETNKNINGKTNHKAIKAEFNKRYKNDLNNIEINYKIVLNKLSLLRNDARYLEKPFTISEEDKKLIIDSMLDLHKKIKENIS</sequence>
<keyword evidence="5" id="KW-1185">Reference proteome</keyword>
<evidence type="ECO:0000259" key="1">
    <source>
        <dbReference type="Pfam" id="PF05168"/>
    </source>
</evidence>
<proteinExistence type="predicted"/>
<feature type="domain" description="HEPN" evidence="1">
    <location>
        <begin position="125"/>
        <end position="236"/>
    </location>
</feature>
<dbReference type="Proteomes" id="UP001270053">
    <property type="component" value="Unassembled WGS sequence"/>
</dbReference>
<dbReference type="Gene3D" id="1.20.120.330">
    <property type="entry name" value="Nucleotidyltransferases domain 2"/>
    <property type="match status" value="1"/>
</dbReference>
<dbReference type="AlphaFoldDB" id="A0AAJ2SEP8"/>
<protein>
    <submittedName>
        <fullName evidence="3">HEPN domain-containing protein</fullName>
    </submittedName>
</protein>